<evidence type="ECO:0000259" key="11">
    <source>
        <dbReference type="PROSITE" id="PS51198"/>
    </source>
</evidence>
<feature type="coiled-coil region" evidence="9">
    <location>
        <begin position="1445"/>
        <end position="1496"/>
    </location>
</feature>
<dbReference type="GO" id="GO:0006369">
    <property type="term" value="P:termination of RNA polymerase II transcription"/>
    <property type="evidence" value="ECO:0007669"/>
    <property type="project" value="TreeGrafter"/>
</dbReference>
<dbReference type="InterPro" id="IPR047187">
    <property type="entry name" value="SF1_C_Upf1"/>
</dbReference>
<evidence type="ECO:0000256" key="10">
    <source>
        <dbReference type="SAM" id="MobiDB-lite"/>
    </source>
</evidence>
<feature type="compositionally biased region" description="Acidic residues" evidence="10">
    <location>
        <begin position="1022"/>
        <end position="1036"/>
    </location>
</feature>
<keyword evidence="4 8" id="KW-0378">Hydrolase</keyword>
<dbReference type="CDD" id="cd18042">
    <property type="entry name" value="DEXXQc_SETX"/>
    <property type="match status" value="1"/>
</dbReference>
<keyword evidence="6 8" id="KW-0067">ATP-binding</keyword>
<comment type="caution">
    <text evidence="12">The sequence shown here is derived from an EMBL/GenBank/DDBJ whole genome shotgun (WGS) entry which is preliminary data.</text>
</comment>
<sequence>MDSATLLSSLHELQQLSPDTHLFCPREGPDDDSHFFDEDVIGQIEKEDSEDRKERHRKIKEVTTRKDKILASFQILAYDGSEAEPYKHWLTERLDNQLRCCDICIREYHRSRPQLRELLEATFDVEDVANFLRLVDNLNIQRIRAGLEKAAKNLSDAPVEKRGISCLDSNGLYAIFETLSCKAFLTDERLLQKYFDKPFEMVQMKKRLKLNGYSPAMTYFLFTLNDRRYHWAFTSWSRFRRNMTSSEFSGSVHDALDEAMKRVTLAAMDLSFLPIFWNGAKLIVGKLDEALIIHSLAGMDTDLCRLALEHLQFDSSCFTDLLQTVGELLTKAPTVFWNSMGPISPKTIIEQIFNSPSMEKILLTANLDNDSERGSLEDAFTWISPFVASIKPANQAPACRALVDQLMGRLQSDTYSRTARGYCYNVGLKVLCHTLRLLGAVQTGTQFVGNTTVADILDIIQLHIKNIVAETHDSNGRQGSHESVDLSLEVIRRAISLDCLSLAMYYDAVARGKPSPQDTDTHSSPIWEEIIKGVHTGNFMLATNALLGARSLLGLEKYVVKSTQQIPPPMKKYNDLLEKLWGFVTEILERLNSFGPEHLESILVVPESTAAIIPMLFASEQSTRQIAVEFIKCASFHDDRKEALSYILDTSYTAVLTSFFSTLQHISRKKIFAPMPSILRISTDIMDNLCDSQGLLRSRVLSKSEGKVTESFWEALWQTLTVIFEMTEEWSNSGHEKTLLMEFCRDSMQLADSAFDYHSIVAASLKKVPAETDSQLDVVHRLLQFPKIAMNGMVKWLRLRDDYLSSKSVTLISKLLVRLREVKIDVTEDSLQYVEDIVSDKTRSKLNGQQKAELEQSLETHRGYSRQLPSFDVPTRVQKQGSISQWVKNIPPGERLKDDVKPVSAAEEASEDLKRIVKDNSRAAEIYKAQLAARQTKVKTTSTPATKPAPRPAIDSGDFKRKREAEREAKKKRDALALAQAKKNIPNRGVAAETAEEGSGLQGLGVRGKDHAAKGTGMMVSSEEESEEEDEEDELDRELFGPARGPKKPSKVGSDFKKVLHDAPQMPIKKQRQIRTARDMRARLAPDLSPLHKSILSWDYFHDGDFPQDSRPDMYSAVPNSFRTPFDYQNTFQPLLLLEAWQGFVKAREESTFKPFEIKIVSRSSVDAFMEIGSTMTPAENKEIGISDGDIILLSKAKSPANSSDEPHCLARVHRINRKKAHLEVIYRVMPGNPLLSSLSPNVTVNGAKIQSITPLEREYGALLGLQYYDLCDEIIKAKPSPLLKYSDKQLDPLINNYKVNKAQAKAIKSAMDNDAFTLIQGPPGSGKTKTIVAIVGALLTDALRDRGTIIEKPKGLNGTHGVQGGAPPKKLLVCAPSNAAVDELVMRFKEGIRTLGGQHRKLSIVRLGRSDAMNTNVIDVTLDELVNAKLNAMPGGDSKQREETQKLMKEHQLISEKLREAREALDKGETKGDAAAKLKDDFDALRRRKAQLGTQIDTAKDAENMMSRQADLNRRKAQQSVLDEAHIICATLSGSGHDMFQNLNIEFESVVVDEAAQCVEMSALIPLKYGCAKCILVGDPKQLPPTVFSKEAARFQYEQSLFVRMQGNHPDDVHLLDTQYRMHPEISSFPSQTFYDGKLLDGDNMAGLRHKPWHLTELLGPYRFFDVQGQHQAAPRGHSLVNYAEIDVALSLFERLMTDFKTFDFKNKIGIITPYKSQLRELKDRFSRKYGQTILDNVEFNTTDAFQGRESEIIIFSCVRASPAGGIGFLQDIRRMNVGLTRAKSSLWVLGNSQSLGRGEFWKKLVDDARQRGRYTDGNVLQMLKAPSRAVHNAPPKAIKSEPGSRISSPISYGHDYNGKMEIGNGDEDVEMKDVFSENESSRSQTSRTSTPHSDSAKVKEREYETKDVEFKEEAHIKNGVNVKTKNGTGPSADSGNGYAPPRGPLPPKRKKPVDPFLPSNRPKKPKPE</sequence>
<comment type="similarity">
    <text evidence="2">Belongs to the DNA2/NAM7 helicase family.</text>
</comment>
<evidence type="ECO:0000256" key="9">
    <source>
        <dbReference type="SAM" id="Coils"/>
    </source>
</evidence>
<dbReference type="InterPro" id="IPR041679">
    <property type="entry name" value="DNA2/NAM7-like_C"/>
</dbReference>
<feature type="compositionally biased region" description="Low complexity" evidence="10">
    <location>
        <begin position="938"/>
        <end position="948"/>
    </location>
</feature>
<dbReference type="Gene3D" id="3.40.50.300">
    <property type="entry name" value="P-loop containing nucleotide triphosphate hydrolases"/>
    <property type="match status" value="2"/>
</dbReference>
<evidence type="ECO:0000256" key="8">
    <source>
        <dbReference type="PROSITE-ProRule" id="PRU00560"/>
    </source>
</evidence>
<keyword evidence="12" id="KW-0255">Endonuclease</keyword>
<dbReference type="CDD" id="cd18808">
    <property type="entry name" value="SF1_C_Upf1"/>
    <property type="match status" value="1"/>
</dbReference>
<dbReference type="GO" id="GO:0005524">
    <property type="term" value="F:ATP binding"/>
    <property type="evidence" value="ECO:0007669"/>
    <property type="project" value="UniProtKB-UniRule"/>
</dbReference>
<dbReference type="Pfam" id="PF23576">
    <property type="entry name" value="SEN1_barrel"/>
    <property type="match status" value="1"/>
</dbReference>
<dbReference type="Pfam" id="PF12726">
    <property type="entry name" value="SEN1_N"/>
    <property type="match status" value="1"/>
</dbReference>
<evidence type="ECO:0000256" key="7">
    <source>
        <dbReference type="ARBA" id="ARBA00023242"/>
    </source>
</evidence>
<protein>
    <submittedName>
        <fullName evidence="12">tRNA-splicing endonuclease-like protein</fullName>
    </submittedName>
</protein>
<dbReference type="Proteomes" id="UP000799429">
    <property type="component" value="Unassembled WGS sequence"/>
</dbReference>
<evidence type="ECO:0000313" key="12">
    <source>
        <dbReference type="EMBL" id="KAF2839880.1"/>
    </source>
</evidence>
<keyword evidence="12" id="KW-0540">Nuclease</keyword>
<organism evidence="12 13">
    <name type="scientific">Patellaria atrata CBS 101060</name>
    <dbReference type="NCBI Taxonomy" id="1346257"/>
    <lineage>
        <taxon>Eukaryota</taxon>
        <taxon>Fungi</taxon>
        <taxon>Dikarya</taxon>
        <taxon>Ascomycota</taxon>
        <taxon>Pezizomycotina</taxon>
        <taxon>Dothideomycetes</taxon>
        <taxon>Dothideomycetes incertae sedis</taxon>
        <taxon>Patellariales</taxon>
        <taxon>Patellariaceae</taxon>
        <taxon>Patellaria</taxon>
    </lineage>
</organism>
<proteinExistence type="inferred from homology"/>
<evidence type="ECO:0000256" key="3">
    <source>
        <dbReference type="ARBA" id="ARBA00022741"/>
    </source>
</evidence>
<keyword evidence="7" id="KW-0539">Nucleus</keyword>
<dbReference type="SUPFAM" id="SSF52540">
    <property type="entry name" value="P-loop containing nucleoside triphosphate hydrolases"/>
    <property type="match status" value="1"/>
</dbReference>
<evidence type="ECO:0000256" key="2">
    <source>
        <dbReference type="ARBA" id="ARBA00007913"/>
    </source>
</evidence>
<feature type="binding site" evidence="8">
    <location>
        <begin position="1322"/>
        <end position="1329"/>
    </location>
    <ligand>
        <name>ATP</name>
        <dbReference type="ChEBI" id="CHEBI:30616"/>
    </ligand>
</feature>
<dbReference type="GO" id="GO:0001147">
    <property type="term" value="F:transcription termination site sequence-specific DNA binding"/>
    <property type="evidence" value="ECO:0007669"/>
    <property type="project" value="TreeGrafter"/>
</dbReference>
<gene>
    <name evidence="12" type="ORF">M501DRAFT_743263</name>
</gene>
<dbReference type="GO" id="GO:0005694">
    <property type="term" value="C:chromosome"/>
    <property type="evidence" value="ECO:0007669"/>
    <property type="project" value="UniProtKB-ARBA"/>
</dbReference>
<feature type="compositionally biased region" description="Basic and acidic residues" evidence="10">
    <location>
        <begin position="1896"/>
        <end position="1918"/>
    </location>
</feature>
<dbReference type="GO" id="GO:0016604">
    <property type="term" value="C:nuclear body"/>
    <property type="evidence" value="ECO:0007669"/>
    <property type="project" value="TreeGrafter"/>
</dbReference>
<dbReference type="OrthoDB" id="6513042at2759"/>
<evidence type="ECO:0000256" key="4">
    <source>
        <dbReference type="ARBA" id="ARBA00022801"/>
    </source>
</evidence>
<dbReference type="GO" id="GO:0016787">
    <property type="term" value="F:hydrolase activity"/>
    <property type="evidence" value="ECO:0007669"/>
    <property type="project" value="UniProtKB-UniRule"/>
</dbReference>
<dbReference type="InterPro" id="IPR024481">
    <property type="entry name" value="Helicase_Sen1_N"/>
</dbReference>
<evidence type="ECO:0000256" key="5">
    <source>
        <dbReference type="ARBA" id="ARBA00022806"/>
    </source>
</evidence>
<feature type="region of interest" description="Disordered" evidence="10">
    <location>
        <begin position="933"/>
        <end position="972"/>
    </location>
</feature>
<evidence type="ECO:0000256" key="1">
    <source>
        <dbReference type="ARBA" id="ARBA00004123"/>
    </source>
</evidence>
<keyword evidence="3 8" id="KW-0547">Nucleotide-binding</keyword>
<dbReference type="PROSITE" id="PS51198">
    <property type="entry name" value="UVRD_HELICASE_ATP_BIND"/>
    <property type="match status" value="1"/>
</dbReference>
<reference evidence="12" key="1">
    <citation type="journal article" date="2020" name="Stud. Mycol.">
        <title>101 Dothideomycetes genomes: a test case for predicting lifestyles and emergence of pathogens.</title>
        <authorList>
            <person name="Haridas S."/>
            <person name="Albert R."/>
            <person name="Binder M."/>
            <person name="Bloem J."/>
            <person name="Labutti K."/>
            <person name="Salamov A."/>
            <person name="Andreopoulos B."/>
            <person name="Baker S."/>
            <person name="Barry K."/>
            <person name="Bills G."/>
            <person name="Bluhm B."/>
            <person name="Cannon C."/>
            <person name="Castanera R."/>
            <person name="Culley D."/>
            <person name="Daum C."/>
            <person name="Ezra D."/>
            <person name="Gonzalez J."/>
            <person name="Henrissat B."/>
            <person name="Kuo A."/>
            <person name="Liang C."/>
            <person name="Lipzen A."/>
            <person name="Lutzoni F."/>
            <person name="Magnuson J."/>
            <person name="Mondo S."/>
            <person name="Nolan M."/>
            <person name="Ohm R."/>
            <person name="Pangilinan J."/>
            <person name="Park H.-J."/>
            <person name="Ramirez L."/>
            <person name="Alfaro M."/>
            <person name="Sun H."/>
            <person name="Tritt A."/>
            <person name="Yoshinaga Y."/>
            <person name="Zwiers L.-H."/>
            <person name="Turgeon B."/>
            <person name="Goodwin S."/>
            <person name="Spatafora J."/>
            <person name="Crous P."/>
            <person name="Grigoriev I."/>
        </authorList>
    </citation>
    <scope>NUCLEOTIDE SEQUENCE</scope>
    <source>
        <strain evidence="12">CBS 101060</strain>
    </source>
</reference>
<feature type="region of interest" description="Disordered" evidence="10">
    <location>
        <begin position="987"/>
        <end position="1054"/>
    </location>
</feature>
<feature type="region of interest" description="Disordered" evidence="10">
    <location>
        <begin position="1829"/>
        <end position="1970"/>
    </location>
</feature>
<dbReference type="FunFam" id="3.40.50.300:FF:000326">
    <property type="entry name" value="P-loop containing nucleoside triphosphate hydrolase"/>
    <property type="match status" value="1"/>
</dbReference>
<evidence type="ECO:0000313" key="13">
    <source>
        <dbReference type="Proteomes" id="UP000799429"/>
    </source>
</evidence>
<dbReference type="Pfam" id="PF13086">
    <property type="entry name" value="AAA_11"/>
    <property type="match status" value="1"/>
</dbReference>
<feature type="compositionally biased region" description="Polar residues" evidence="10">
    <location>
        <begin position="1923"/>
        <end position="1936"/>
    </location>
</feature>
<dbReference type="EMBL" id="MU006094">
    <property type="protein sequence ID" value="KAF2839880.1"/>
    <property type="molecule type" value="Genomic_DNA"/>
</dbReference>
<dbReference type="GO" id="GO:0004519">
    <property type="term" value="F:endonuclease activity"/>
    <property type="evidence" value="ECO:0007669"/>
    <property type="project" value="UniProtKB-KW"/>
</dbReference>
<dbReference type="Pfam" id="PF13087">
    <property type="entry name" value="AAA_12"/>
    <property type="match status" value="1"/>
</dbReference>
<comment type="subcellular location">
    <subcellularLocation>
        <location evidence="1">Nucleus</location>
    </subcellularLocation>
</comment>
<dbReference type="InterPro" id="IPR045055">
    <property type="entry name" value="DNA2/NAM7-like"/>
</dbReference>
<feature type="compositionally biased region" description="Basic and acidic residues" evidence="10">
    <location>
        <begin position="957"/>
        <end position="972"/>
    </location>
</feature>
<keyword evidence="13" id="KW-1185">Reference proteome</keyword>
<feature type="domain" description="UvrD-like helicase ATP-binding" evidence="11">
    <location>
        <begin position="1301"/>
        <end position="1624"/>
    </location>
</feature>
<evidence type="ECO:0000256" key="6">
    <source>
        <dbReference type="ARBA" id="ARBA00022840"/>
    </source>
</evidence>
<dbReference type="PANTHER" id="PTHR10887:SF495">
    <property type="entry name" value="HELICASE SENATAXIN ISOFORM X1-RELATED"/>
    <property type="match status" value="1"/>
</dbReference>
<dbReference type="InterPro" id="IPR056474">
    <property type="entry name" value="SEN1_barrel"/>
</dbReference>
<accession>A0A9P4VRY6</accession>
<dbReference type="GO" id="GO:0004386">
    <property type="term" value="F:helicase activity"/>
    <property type="evidence" value="ECO:0007669"/>
    <property type="project" value="UniProtKB-UniRule"/>
</dbReference>
<dbReference type="FunFam" id="3.40.50.300:FF:001152">
    <property type="entry name" value="tRNA-splicing endonuclease, putative"/>
    <property type="match status" value="1"/>
</dbReference>
<dbReference type="InterPro" id="IPR041677">
    <property type="entry name" value="DNA2/NAM7_AAA_11"/>
</dbReference>
<dbReference type="InterPro" id="IPR014016">
    <property type="entry name" value="UvrD-like_ATP-bd"/>
</dbReference>
<feature type="compositionally biased region" description="Low complexity" evidence="10">
    <location>
        <begin position="1883"/>
        <end position="1892"/>
    </location>
</feature>
<name>A0A9P4VRY6_9PEZI</name>
<dbReference type="PANTHER" id="PTHR10887">
    <property type="entry name" value="DNA2/NAM7 HELICASE FAMILY"/>
    <property type="match status" value="1"/>
</dbReference>
<keyword evidence="9" id="KW-0175">Coiled coil</keyword>
<dbReference type="InterPro" id="IPR027417">
    <property type="entry name" value="P-loop_NTPase"/>
</dbReference>
<keyword evidence="5 8" id="KW-0347">Helicase</keyword>